<dbReference type="PRINTS" id="PR00932">
    <property type="entry name" value="AMINO1PTASE"/>
</dbReference>
<dbReference type="STRING" id="889453.SAMN03080601_01037"/>
<keyword evidence="12" id="KW-1185">Reference proteome</keyword>
<accession>A0A1T5D981</accession>
<reference evidence="12" key="1">
    <citation type="submission" date="2017-02" db="EMBL/GenBank/DDBJ databases">
        <authorList>
            <person name="Varghese N."/>
            <person name="Submissions S."/>
        </authorList>
    </citation>
    <scope>NUCLEOTIDE SEQUENCE [LARGE SCALE GENOMIC DNA]</scope>
    <source>
        <strain evidence="12">DSM 24412</strain>
    </source>
</reference>
<dbReference type="PANTHER" id="PTHR28570:SF3">
    <property type="entry name" value="ASPARTYL AMINOPEPTIDASE"/>
    <property type="match status" value="1"/>
</dbReference>
<evidence type="ECO:0000256" key="1">
    <source>
        <dbReference type="ARBA" id="ARBA00001947"/>
    </source>
</evidence>
<keyword evidence="5 9" id="KW-0479">Metal-binding</keyword>
<dbReference type="SUPFAM" id="SSF101821">
    <property type="entry name" value="Aminopeptidase/glucanase lid domain"/>
    <property type="match status" value="1"/>
</dbReference>
<evidence type="ECO:0000256" key="7">
    <source>
        <dbReference type="ARBA" id="ARBA00022833"/>
    </source>
</evidence>
<dbReference type="EMBL" id="FUYV01000004">
    <property type="protein sequence ID" value="SKB68322.1"/>
    <property type="molecule type" value="Genomic_DNA"/>
</dbReference>
<dbReference type="NCBIfam" id="NF002759">
    <property type="entry name" value="PRK02813.1"/>
    <property type="match status" value="1"/>
</dbReference>
<evidence type="ECO:0000256" key="8">
    <source>
        <dbReference type="ARBA" id="ARBA00023049"/>
    </source>
</evidence>
<dbReference type="InterPro" id="IPR023358">
    <property type="entry name" value="Peptidase_M18_dom2"/>
</dbReference>
<dbReference type="EC" id="3.4.11.-" evidence="10"/>
<dbReference type="Gene3D" id="3.40.630.10">
    <property type="entry name" value="Zn peptidases"/>
    <property type="match status" value="1"/>
</dbReference>
<comment type="cofactor">
    <cofactor evidence="1 10">
        <name>Zn(2+)</name>
        <dbReference type="ChEBI" id="CHEBI:29105"/>
    </cofactor>
</comment>
<proteinExistence type="inferred from homology"/>
<evidence type="ECO:0000256" key="2">
    <source>
        <dbReference type="ARBA" id="ARBA00008290"/>
    </source>
</evidence>
<keyword evidence="8 9" id="KW-0482">Metalloprotease</keyword>
<dbReference type="Pfam" id="PF02127">
    <property type="entry name" value="Peptidase_M18"/>
    <property type="match status" value="1"/>
</dbReference>
<evidence type="ECO:0000256" key="6">
    <source>
        <dbReference type="ARBA" id="ARBA00022801"/>
    </source>
</evidence>
<keyword evidence="3 9" id="KW-0031">Aminopeptidase</keyword>
<keyword evidence="6 9" id="KW-0378">Hydrolase</keyword>
<organism evidence="11 12">
    <name type="scientific">Alkalitalea saponilacus</name>
    <dbReference type="NCBI Taxonomy" id="889453"/>
    <lineage>
        <taxon>Bacteria</taxon>
        <taxon>Pseudomonadati</taxon>
        <taxon>Bacteroidota</taxon>
        <taxon>Bacteroidia</taxon>
        <taxon>Marinilabiliales</taxon>
        <taxon>Marinilabiliaceae</taxon>
        <taxon>Alkalitalea</taxon>
    </lineage>
</organism>
<comment type="similarity">
    <text evidence="2 9">Belongs to the peptidase M18 family.</text>
</comment>
<evidence type="ECO:0000256" key="3">
    <source>
        <dbReference type="ARBA" id="ARBA00022438"/>
    </source>
</evidence>
<dbReference type="CDD" id="cd05658">
    <property type="entry name" value="M18_DAP"/>
    <property type="match status" value="1"/>
</dbReference>
<dbReference type="GO" id="GO:0008237">
    <property type="term" value="F:metallopeptidase activity"/>
    <property type="evidence" value="ECO:0007669"/>
    <property type="project" value="UniProtKB-KW"/>
</dbReference>
<dbReference type="InterPro" id="IPR001948">
    <property type="entry name" value="Peptidase_M18"/>
</dbReference>
<evidence type="ECO:0000313" key="11">
    <source>
        <dbReference type="EMBL" id="SKB68322.1"/>
    </source>
</evidence>
<dbReference type="PANTHER" id="PTHR28570">
    <property type="entry name" value="ASPARTYL AMINOPEPTIDASE"/>
    <property type="match status" value="1"/>
</dbReference>
<evidence type="ECO:0000256" key="4">
    <source>
        <dbReference type="ARBA" id="ARBA00022670"/>
    </source>
</evidence>
<dbReference type="GO" id="GO:0008270">
    <property type="term" value="F:zinc ion binding"/>
    <property type="evidence" value="ECO:0007669"/>
    <property type="project" value="InterPro"/>
</dbReference>
<evidence type="ECO:0000256" key="5">
    <source>
        <dbReference type="ARBA" id="ARBA00022723"/>
    </source>
</evidence>
<dbReference type="GO" id="GO:0004177">
    <property type="term" value="F:aminopeptidase activity"/>
    <property type="evidence" value="ECO:0007669"/>
    <property type="project" value="UniProtKB-KW"/>
</dbReference>
<evidence type="ECO:0000313" key="12">
    <source>
        <dbReference type="Proteomes" id="UP000191055"/>
    </source>
</evidence>
<sequence>MDRAHKLANELIDFIYDGASPFHVVESMAMQLDQAGFEFLDSTAEWELKKGGKYYITPNGSSLFAFVAGTGNPAETGFRIVSAHSDSPTFRIKPTPEMGVDNYYIKLNTEVYGGPILMSWLDRPLSIAGRVSLKSDSSLWPENRLVNFNRPLVIIPSVAIHLNRSVNDGVAINKQKEMLPLLGILPDNDAKEGLLTRLIAQELGIDSGEILDFDLTLNEYNKGCIMGMHNEFISSPKLDNLAMTHAGFKAFLNSKPSEATQMLCIFDNEEVGSLTKQGAGSPVFRHLFERIMHQFGKSKEDFYRAVYKSFMISADMAHSIHPNYEEKHDPVLHPLMNKGPVIKITANQKYTSDGDSIAVFESICQKAGVPCQKFLNRSDMAGGSTLGNVSTGQLDIRSVDIGNAMLGMHSVRELAGVTDHEYLIRVMQTFYEL</sequence>
<dbReference type="AlphaFoldDB" id="A0A1T5D981"/>
<keyword evidence="7 9" id="KW-0862">Zinc</keyword>
<evidence type="ECO:0000256" key="10">
    <source>
        <dbReference type="RuleBase" id="RU004387"/>
    </source>
</evidence>
<gene>
    <name evidence="11" type="ORF">SAMN03080601_01037</name>
</gene>
<name>A0A1T5D981_9BACT</name>
<dbReference type="GO" id="GO:0005737">
    <property type="term" value="C:cytoplasm"/>
    <property type="evidence" value="ECO:0007669"/>
    <property type="project" value="UniProtKB-ARBA"/>
</dbReference>
<dbReference type="GO" id="GO:0006508">
    <property type="term" value="P:proteolysis"/>
    <property type="evidence" value="ECO:0007669"/>
    <property type="project" value="UniProtKB-KW"/>
</dbReference>
<dbReference type="SUPFAM" id="SSF53187">
    <property type="entry name" value="Zn-dependent exopeptidases"/>
    <property type="match status" value="1"/>
</dbReference>
<dbReference type="OrthoDB" id="9764268at2"/>
<dbReference type="KEGG" id="asx:CDL62_16495"/>
<dbReference type="Proteomes" id="UP000191055">
    <property type="component" value="Unassembled WGS sequence"/>
</dbReference>
<keyword evidence="4 9" id="KW-0645">Protease</keyword>
<dbReference type="RefSeq" id="WP_079556808.1">
    <property type="nucleotide sequence ID" value="NZ_CP021904.1"/>
</dbReference>
<protein>
    <recommendedName>
        <fullName evidence="10">M18 family aminopeptidase</fullName>
        <ecNumber evidence="10">3.4.11.-</ecNumber>
    </recommendedName>
</protein>
<dbReference type="Gene3D" id="2.30.250.10">
    <property type="entry name" value="Aminopeptidase i, Domain 2"/>
    <property type="match status" value="1"/>
</dbReference>
<evidence type="ECO:0000256" key="9">
    <source>
        <dbReference type="RuleBase" id="RU004386"/>
    </source>
</evidence>